<reference evidence="3 4" key="1">
    <citation type="submission" date="2016-01" db="EMBL/GenBank/DDBJ databases">
        <authorList>
            <person name="Oliw E.H."/>
        </authorList>
    </citation>
    <scope>NUCLEOTIDE SEQUENCE [LARGE SCALE GENOMIC DNA]</scope>
    <source>
        <strain evidence="3">LMG 22029</strain>
    </source>
</reference>
<feature type="region of interest" description="Disordered" evidence="1">
    <location>
        <begin position="197"/>
        <end position="217"/>
    </location>
</feature>
<evidence type="ECO:0000256" key="1">
    <source>
        <dbReference type="SAM" id="MobiDB-lite"/>
    </source>
</evidence>
<dbReference type="OrthoDB" id="5296742at2"/>
<accession>A0A158FE73</accession>
<dbReference type="AlphaFoldDB" id="A0A158FE73"/>
<evidence type="ECO:0000313" key="3">
    <source>
        <dbReference type="EMBL" id="SAL18148.1"/>
    </source>
</evidence>
<dbReference type="RefSeq" id="WP_060817659.1">
    <property type="nucleotide sequence ID" value="NZ_FCOC02000002.1"/>
</dbReference>
<keyword evidence="3" id="KW-0966">Cell projection</keyword>
<dbReference type="EMBL" id="FCOC02000002">
    <property type="protein sequence ID" value="SAL18148.1"/>
    <property type="molecule type" value="Genomic_DNA"/>
</dbReference>
<evidence type="ECO:0000259" key="2">
    <source>
        <dbReference type="Pfam" id="PF02120"/>
    </source>
</evidence>
<sequence length="451" mass="46199">MPGLDSAIAALLASRADMLLSALRPQGGSTSGAAAQAGTSQLLVDTPPFAVPTPASAPNTLPPASAQTALSNVARTLDAISRFGGQETPPMSGDTPLWPTAPRPALAASAFATLSGSLFSTPETSAYINAPSTAQTTAVNAPPPVLPAAALASVLAKTVSESGLFYESHIAQWLAGQRSLASLNNEPQAHADKLTAGLPFDAPQSQPQPQPDAPTDVWIDETLLPPTFSADTPGAVNTVRLVPMPLTPGQAAALAASVRAVPPHVFSPRGSASAAGSASDASDTDLHDAAVQASINAGIHPSTIALVRQQLDLLATGQFRWSGEAWPGAKVDWEIQPRERGAHGRDAIHDNAASLPSGDERGWYTRVTLTLPTLGSVDANLMLTGQHLVVRLDASADGALLLARDGAHFQQQLEAAGLQLASLTVRAMDSLAESVAESVVNSPEIGAESST</sequence>
<proteinExistence type="predicted"/>
<name>A0A158FE73_CABSO</name>
<keyword evidence="3" id="KW-0282">Flagellum</keyword>
<evidence type="ECO:0000313" key="4">
    <source>
        <dbReference type="Proteomes" id="UP000054893"/>
    </source>
</evidence>
<gene>
    <name evidence="3" type="ORF">AWB64_01212</name>
</gene>
<dbReference type="InterPro" id="IPR021136">
    <property type="entry name" value="Flagellar_hook_control-like_C"/>
</dbReference>
<organism evidence="3 4">
    <name type="scientific">Caballeronia sordidicola</name>
    <name type="common">Burkholderia sordidicola</name>
    <dbReference type="NCBI Taxonomy" id="196367"/>
    <lineage>
        <taxon>Bacteria</taxon>
        <taxon>Pseudomonadati</taxon>
        <taxon>Pseudomonadota</taxon>
        <taxon>Betaproteobacteria</taxon>
        <taxon>Burkholderiales</taxon>
        <taxon>Burkholderiaceae</taxon>
        <taxon>Caballeronia</taxon>
    </lineage>
</organism>
<feature type="domain" description="Flagellar hook-length control protein-like C-terminal" evidence="2">
    <location>
        <begin position="360"/>
        <end position="428"/>
    </location>
</feature>
<dbReference type="Proteomes" id="UP000054893">
    <property type="component" value="Unassembled WGS sequence"/>
</dbReference>
<dbReference type="Pfam" id="PF02120">
    <property type="entry name" value="Flg_hook"/>
    <property type="match status" value="1"/>
</dbReference>
<protein>
    <submittedName>
        <fullName evidence="3">Flagellar hook-length control protein FliK</fullName>
    </submittedName>
</protein>
<keyword evidence="3" id="KW-0969">Cilium</keyword>